<dbReference type="Proteomes" id="UP000324646">
    <property type="component" value="Chromosome"/>
</dbReference>
<dbReference type="KEGG" id="crs:FQB35_11115"/>
<reference evidence="1 2" key="1">
    <citation type="submission" date="2019-07" db="EMBL/GenBank/DDBJ databases">
        <title>Complete genome of Crassaminicella thermophila SY095.</title>
        <authorList>
            <person name="Li X."/>
        </authorList>
    </citation>
    <scope>NUCLEOTIDE SEQUENCE [LARGE SCALE GENOMIC DNA]</scope>
    <source>
        <strain evidence="1 2">SY095</strain>
    </source>
</reference>
<name>A0A5C0SHZ7_CRATE</name>
<dbReference type="Gene3D" id="3.40.1390.20">
    <property type="entry name" value="HprK N-terminal domain-like"/>
    <property type="match status" value="1"/>
</dbReference>
<proteinExistence type="predicted"/>
<dbReference type="InterPro" id="IPR028979">
    <property type="entry name" value="Ser_kin/Pase_Hpr-like_N_sf"/>
</dbReference>
<dbReference type="OrthoDB" id="9800390at2"/>
<protein>
    <submittedName>
        <fullName evidence="1">Transcriptional regulator</fullName>
    </submittedName>
</protein>
<dbReference type="RefSeq" id="WP_148809964.1">
    <property type="nucleotide sequence ID" value="NZ_CP042243.1"/>
</dbReference>
<dbReference type="SUPFAM" id="SSF75138">
    <property type="entry name" value="HprK N-terminal domain-like"/>
    <property type="match status" value="1"/>
</dbReference>
<evidence type="ECO:0000313" key="1">
    <source>
        <dbReference type="EMBL" id="QEK12828.1"/>
    </source>
</evidence>
<accession>A0A5C0SHZ7</accession>
<sequence length="117" mass="13217">MKLSQIIDLLSAKVYTKNVDLDIFFDYGRASDLLSDVLRDDVLRDPAHNCIFLTGLVNLQVIRTAEMMDIKAIVFVRDKKPSKEIIDLATKNGIILLGTKYKLYKCCGLLYSHGLHA</sequence>
<gene>
    <name evidence="1" type="ORF">FQB35_11115</name>
</gene>
<organism evidence="1 2">
    <name type="scientific">Crassaminicella thermophila</name>
    <dbReference type="NCBI Taxonomy" id="2599308"/>
    <lineage>
        <taxon>Bacteria</taxon>
        <taxon>Bacillati</taxon>
        <taxon>Bacillota</taxon>
        <taxon>Clostridia</taxon>
        <taxon>Eubacteriales</taxon>
        <taxon>Clostridiaceae</taxon>
        <taxon>Crassaminicella</taxon>
    </lineage>
</organism>
<keyword evidence="2" id="KW-1185">Reference proteome</keyword>
<evidence type="ECO:0000313" key="2">
    <source>
        <dbReference type="Proteomes" id="UP000324646"/>
    </source>
</evidence>
<dbReference type="EMBL" id="CP042243">
    <property type="protein sequence ID" value="QEK12828.1"/>
    <property type="molecule type" value="Genomic_DNA"/>
</dbReference>
<dbReference type="AlphaFoldDB" id="A0A5C0SHZ7"/>